<proteinExistence type="predicted"/>
<dbReference type="PANTHER" id="PTHR43240">
    <property type="entry name" value="1,4-DIHYDROXY-2-NAPHTHOYL-COA THIOESTERASE 1"/>
    <property type="match status" value="1"/>
</dbReference>
<evidence type="ECO:0000256" key="1">
    <source>
        <dbReference type="ARBA" id="ARBA00022801"/>
    </source>
</evidence>
<organism evidence="3">
    <name type="scientific">marine metagenome</name>
    <dbReference type="NCBI Taxonomy" id="408172"/>
    <lineage>
        <taxon>unclassified sequences</taxon>
        <taxon>metagenomes</taxon>
        <taxon>ecological metagenomes</taxon>
    </lineage>
</organism>
<dbReference type="GO" id="GO:0005829">
    <property type="term" value="C:cytosol"/>
    <property type="evidence" value="ECO:0007669"/>
    <property type="project" value="TreeGrafter"/>
</dbReference>
<sequence length="138" mass="14520">MTTPPDEKFTDLIRKIMPFCDVLGLSVISATPQRVEATADWAEERTTVFGGLHGGYIMAIADSVGALCASQNLPEGAETSTIESKTNFLRPVTGGTVTIVATPIHVGRTTIVVQTAITRDDGKSVSLTTQTQAVTGPT</sequence>
<dbReference type="SUPFAM" id="SSF54637">
    <property type="entry name" value="Thioesterase/thiol ester dehydrase-isomerase"/>
    <property type="match status" value="1"/>
</dbReference>
<dbReference type="InterPro" id="IPR029069">
    <property type="entry name" value="HotDog_dom_sf"/>
</dbReference>
<dbReference type="InterPro" id="IPR006683">
    <property type="entry name" value="Thioestr_dom"/>
</dbReference>
<keyword evidence="1" id="KW-0378">Hydrolase</keyword>
<dbReference type="NCBIfam" id="TIGR00369">
    <property type="entry name" value="unchar_dom_1"/>
    <property type="match status" value="1"/>
</dbReference>
<dbReference type="Pfam" id="PF03061">
    <property type="entry name" value="4HBT"/>
    <property type="match status" value="1"/>
</dbReference>
<dbReference type="GO" id="GO:0061522">
    <property type="term" value="F:1,4-dihydroxy-2-naphthoyl-CoA thioesterase activity"/>
    <property type="evidence" value="ECO:0007669"/>
    <property type="project" value="TreeGrafter"/>
</dbReference>
<evidence type="ECO:0000313" key="3">
    <source>
        <dbReference type="EMBL" id="SVA49690.1"/>
    </source>
</evidence>
<dbReference type="AlphaFoldDB" id="A0A381WAY6"/>
<dbReference type="PANTHER" id="PTHR43240:SF5">
    <property type="entry name" value="1,4-DIHYDROXY-2-NAPHTHOYL-COA THIOESTERASE 1"/>
    <property type="match status" value="1"/>
</dbReference>
<dbReference type="EMBL" id="UINC01011239">
    <property type="protein sequence ID" value="SVA49690.1"/>
    <property type="molecule type" value="Genomic_DNA"/>
</dbReference>
<protein>
    <recommendedName>
        <fullName evidence="2">Thioesterase domain-containing protein</fullName>
    </recommendedName>
</protein>
<accession>A0A381WAY6</accession>
<dbReference type="Gene3D" id="3.10.129.10">
    <property type="entry name" value="Hotdog Thioesterase"/>
    <property type="match status" value="1"/>
</dbReference>
<gene>
    <name evidence="3" type="ORF">METZ01_LOCUS102544</name>
</gene>
<name>A0A381WAY6_9ZZZZ</name>
<feature type="domain" description="Thioesterase" evidence="2">
    <location>
        <begin position="49"/>
        <end position="124"/>
    </location>
</feature>
<reference evidence="3" key="1">
    <citation type="submission" date="2018-05" db="EMBL/GenBank/DDBJ databases">
        <authorList>
            <person name="Lanie J.A."/>
            <person name="Ng W.-L."/>
            <person name="Kazmierczak K.M."/>
            <person name="Andrzejewski T.M."/>
            <person name="Davidsen T.M."/>
            <person name="Wayne K.J."/>
            <person name="Tettelin H."/>
            <person name="Glass J.I."/>
            <person name="Rusch D."/>
            <person name="Podicherti R."/>
            <person name="Tsui H.-C.T."/>
            <person name="Winkler M.E."/>
        </authorList>
    </citation>
    <scope>NUCLEOTIDE SEQUENCE</scope>
</reference>
<dbReference type="CDD" id="cd03443">
    <property type="entry name" value="PaaI_thioesterase"/>
    <property type="match status" value="1"/>
</dbReference>
<evidence type="ECO:0000259" key="2">
    <source>
        <dbReference type="Pfam" id="PF03061"/>
    </source>
</evidence>
<dbReference type="InterPro" id="IPR003736">
    <property type="entry name" value="PAAI_dom"/>
</dbReference>